<dbReference type="SUPFAM" id="SSF53098">
    <property type="entry name" value="Ribonuclease H-like"/>
    <property type="match status" value="1"/>
</dbReference>
<evidence type="ECO:0000259" key="1">
    <source>
        <dbReference type="PROSITE" id="PS50994"/>
    </source>
</evidence>
<dbReference type="RefSeq" id="WP_131853555.1">
    <property type="nucleotide sequence ID" value="NZ_SKFH01000036.1"/>
</dbReference>
<dbReference type="InterPro" id="IPR036397">
    <property type="entry name" value="RNaseH_sf"/>
</dbReference>
<dbReference type="InterPro" id="IPR001584">
    <property type="entry name" value="Integrase_cat-core"/>
</dbReference>
<dbReference type="Proteomes" id="UP000295164">
    <property type="component" value="Unassembled WGS sequence"/>
</dbReference>
<dbReference type="OrthoDB" id="9815231at2"/>
<proteinExistence type="predicted"/>
<dbReference type="GO" id="GO:0003676">
    <property type="term" value="F:nucleic acid binding"/>
    <property type="evidence" value="ECO:0007669"/>
    <property type="project" value="InterPro"/>
</dbReference>
<gene>
    <name evidence="2" type="ORF">E0486_15870</name>
</gene>
<dbReference type="Gene3D" id="3.30.420.10">
    <property type="entry name" value="Ribonuclease H-like superfamily/Ribonuclease H"/>
    <property type="match status" value="1"/>
</dbReference>
<comment type="caution">
    <text evidence="2">The sequence shown here is derived from an EMBL/GenBank/DDBJ whole genome shotgun (WGS) entry which is preliminary data.</text>
</comment>
<dbReference type="Pfam" id="PF00665">
    <property type="entry name" value="rve"/>
    <property type="match status" value="1"/>
</dbReference>
<dbReference type="EMBL" id="SKFH01000036">
    <property type="protein sequence ID" value="TCZ67321.1"/>
    <property type="molecule type" value="Genomic_DNA"/>
</dbReference>
<sequence length="254" mass="29222">MARKQAMQQAVKELVDRERKVLPRVGTRKLQHLIAGNLKARGLKMGRDGLFALMRCYGLQIRPRRRYVQTTMSKHWMRKWPNVEKEVHATAPDQVWVSDITYLKTEEGTCYLNMITDRFSRSIVGHALADNMETESMIPALSMALAQRKDKCTETIHHSDRGVQYCSKEYVALASKNGILLSMTENGDPYENALAERMNRTIKEEFGMDRTIKSKALLKKLVAESIHLYNTKRPHLALKMKTPEQVHQQKIPAT</sequence>
<dbReference type="AlphaFoldDB" id="A0A4R4DWS2"/>
<keyword evidence="3" id="KW-1185">Reference proteome</keyword>
<dbReference type="GO" id="GO:0015074">
    <property type="term" value="P:DNA integration"/>
    <property type="evidence" value="ECO:0007669"/>
    <property type="project" value="InterPro"/>
</dbReference>
<dbReference type="PROSITE" id="PS50994">
    <property type="entry name" value="INTEGRASE"/>
    <property type="match status" value="1"/>
</dbReference>
<evidence type="ECO:0000313" key="3">
    <source>
        <dbReference type="Proteomes" id="UP000295164"/>
    </source>
</evidence>
<dbReference type="InterPro" id="IPR012337">
    <property type="entry name" value="RNaseH-like_sf"/>
</dbReference>
<evidence type="ECO:0000313" key="2">
    <source>
        <dbReference type="EMBL" id="TCZ67321.1"/>
    </source>
</evidence>
<dbReference type="InterPro" id="IPR048020">
    <property type="entry name" value="Transpos_IS3"/>
</dbReference>
<dbReference type="PANTHER" id="PTHR46889:SF5">
    <property type="entry name" value="INTEGRASE PROTEIN"/>
    <property type="match status" value="1"/>
</dbReference>
<dbReference type="InterPro" id="IPR050900">
    <property type="entry name" value="Transposase_IS3/IS150/IS904"/>
</dbReference>
<organism evidence="2 3">
    <name type="scientific">Flaviaesturariibacter aridisoli</name>
    <dbReference type="NCBI Taxonomy" id="2545761"/>
    <lineage>
        <taxon>Bacteria</taxon>
        <taxon>Pseudomonadati</taxon>
        <taxon>Bacteroidota</taxon>
        <taxon>Chitinophagia</taxon>
        <taxon>Chitinophagales</taxon>
        <taxon>Chitinophagaceae</taxon>
        <taxon>Flaviaestuariibacter</taxon>
    </lineage>
</organism>
<dbReference type="NCBIfam" id="NF033516">
    <property type="entry name" value="transpos_IS3"/>
    <property type="match status" value="1"/>
</dbReference>
<reference evidence="2 3" key="1">
    <citation type="submission" date="2019-03" db="EMBL/GenBank/DDBJ databases">
        <authorList>
            <person name="Kim M.K.M."/>
        </authorList>
    </citation>
    <scope>NUCLEOTIDE SEQUENCE [LARGE SCALE GENOMIC DNA]</scope>
    <source>
        <strain evidence="2 3">17J68-15</strain>
    </source>
</reference>
<accession>A0A4R4DWS2</accession>
<protein>
    <submittedName>
        <fullName evidence="2">IS3 family transposase</fullName>
    </submittedName>
</protein>
<name>A0A4R4DWS2_9BACT</name>
<dbReference type="PANTHER" id="PTHR46889">
    <property type="entry name" value="TRANSPOSASE INSF FOR INSERTION SEQUENCE IS3B-RELATED"/>
    <property type="match status" value="1"/>
</dbReference>
<feature type="domain" description="Integrase catalytic" evidence="1">
    <location>
        <begin position="88"/>
        <end position="251"/>
    </location>
</feature>